<accession>A0A8H6YER6</accession>
<evidence type="ECO:0000313" key="4">
    <source>
        <dbReference type="Proteomes" id="UP000620124"/>
    </source>
</evidence>
<evidence type="ECO:0000256" key="1">
    <source>
        <dbReference type="SAM" id="MobiDB-lite"/>
    </source>
</evidence>
<proteinExistence type="predicted"/>
<dbReference type="Pfam" id="PF00724">
    <property type="entry name" value="Oxidored_FMN"/>
    <property type="match status" value="2"/>
</dbReference>
<gene>
    <name evidence="3" type="ORF">MVEN_00706000</name>
</gene>
<evidence type="ECO:0000313" key="3">
    <source>
        <dbReference type="EMBL" id="KAF7359808.1"/>
    </source>
</evidence>
<dbReference type="PANTHER" id="PTHR22893">
    <property type="entry name" value="NADH OXIDOREDUCTASE-RELATED"/>
    <property type="match status" value="1"/>
</dbReference>
<sequence length="384" mass="42262">MSSKPALFCSIQVGDIQLKHRVVLAPSTNFRSTDDGVPTFIMAEYYSRRGSVSGTLLIAEATVIARKADWGLEESKDAFNPSPQRDFRSPTPSTPINRLSTCSFGLSGAPPIREYLAPGDLMFPLIPKRSTQPCIATPPHVPITSPRALRVEIKEYIQLFAAAASNAVHQAGFNGVEVHAANGYLPEQFLMDTVNERDDVYGGSIENRARFILEVVDAIVAAVGATKTAIRVNPWPNRKQHGFRMMDPKSQYGYLVKEIRVRHPNFSYIHIIEDYNPINPAAFPRPTISFATSGPLIGVGGYGEDPERWIRVAEERGDIIAYSQAFIANVGIPFPIFLAAWAMVPPLEAGDGAKYYTYGTSDPAGYIDYAFYFTSLNMEMIASA</sequence>
<dbReference type="GO" id="GO:0016491">
    <property type="term" value="F:oxidoreductase activity"/>
    <property type="evidence" value="ECO:0007669"/>
    <property type="project" value="InterPro"/>
</dbReference>
<feature type="domain" description="NADH:flavin oxidoreductase/NADH oxidase N-terminal" evidence="2">
    <location>
        <begin position="7"/>
        <end position="79"/>
    </location>
</feature>
<dbReference type="InterPro" id="IPR013785">
    <property type="entry name" value="Aldolase_TIM"/>
</dbReference>
<comment type="caution">
    <text evidence="3">The sequence shown here is derived from an EMBL/GenBank/DDBJ whole genome shotgun (WGS) entry which is preliminary data.</text>
</comment>
<dbReference type="PANTHER" id="PTHR22893:SF91">
    <property type="entry name" value="NADPH DEHYDROGENASE 2-RELATED"/>
    <property type="match status" value="1"/>
</dbReference>
<feature type="region of interest" description="Disordered" evidence="1">
    <location>
        <begin position="75"/>
        <end position="96"/>
    </location>
</feature>
<name>A0A8H6YER6_9AGAR</name>
<dbReference type="EMBL" id="JACAZI010000005">
    <property type="protein sequence ID" value="KAF7359808.1"/>
    <property type="molecule type" value="Genomic_DNA"/>
</dbReference>
<dbReference type="Gene3D" id="3.20.20.70">
    <property type="entry name" value="Aldolase class I"/>
    <property type="match status" value="2"/>
</dbReference>
<dbReference type="AlphaFoldDB" id="A0A8H6YER6"/>
<dbReference type="OrthoDB" id="276546at2759"/>
<reference evidence="3" key="1">
    <citation type="submission" date="2020-05" db="EMBL/GenBank/DDBJ databases">
        <title>Mycena genomes resolve the evolution of fungal bioluminescence.</title>
        <authorList>
            <person name="Tsai I.J."/>
        </authorList>
    </citation>
    <scope>NUCLEOTIDE SEQUENCE</scope>
    <source>
        <strain evidence="3">CCC161011</strain>
    </source>
</reference>
<dbReference type="InterPro" id="IPR045247">
    <property type="entry name" value="Oye-like"/>
</dbReference>
<feature type="domain" description="NADH:flavin oxidoreductase/NADH oxidase N-terminal" evidence="2">
    <location>
        <begin position="152"/>
        <end position="332"/>
    </location>
</feature>
<protein>
    <submittedName>
        <fullName evidence="3">NADH:flavin oxidoreductase/NADH oxidase</fullName>
    </submittedName>
</protein>
<dbReference type="GO" id="GO:0010181">
    <property type="term" value="F:FMN binding"/>
    <property type="evidence" value="ECO:0007669"/>
    <property type="project" value="InterPro"/>
</dbReference>
<dbReference type="SUPFAM" id="SSF51395">
    <property type="entry name" value="FMN-linked oxidoreductases"/>
    <property type="match status" value="1"/>
</dbReference>
<organism evidence="3 4">
    <name type="scientific">Mycena venus</name>
    <dbReference type="NCBI Taxonomy" id="2733690"/>
    <lineage>
        <taxon>Eukaryota</taxon>
        <taxon>Fungi</taxon>
        <taxon>Dikarya</taxon>
        <taxon>Basidiomycota</taxon>
        <taxon>Agaricomycotina</taxon>
        <taxon>Agaricomycetes</taxon>
        <taxon>Agaricomycetidae</taxon>
        <taxon>Agaricales</taxon>
        <taxon>Marasmiineae</taxon>
        <taxon>Mycenaceae</taxon>
        <taxon>Mycena</taxon>
    </lineage>
</organism>
<dbReference type="Proteomes" id="UP000620124">
    <property type="component" value="Unassembled WGS sequence"/>
</dbReference>
<keyword evidence="4" id="KW-1185">Reference proteome</keyword>
<evidence type="ECO:0000259" key="2">
    <source>
        <dbReference type="Pfam" id="PF00724"/>
    </source>
</evidence>
<dbReference type="InterPro" id="IPR001155">
    <property type="entry name" value="OxRdtase_FMN_N"/>
</dbReference>